<keyword evidence="9 12" id="KW-1015">Disulfide bond</keyword>
<evidence type="ECO:0000259" key="14">
    <source>
        <dbReference type="PROSITE" id="PS50262"/>
    </source>
</evidence>
<keyword evidence="11" id="KW-0807">Transducer</keyword>
<feature type="disulfide bond" evidence="12">
    <location>
        <begin position="124"/>
        <end position="142"/>
    </location>
</feature>
<dbReference type="SMART" id="SM00365">
    <property type="entry name" value="LRR_SD22"/>
    <property type="match status" value="3"/>
</dbReference>
<feature type="disulfide bond" evidence="12">
    <location>
        <begin position="338"/>
        <end position="350"/>
    </location>
</feature>
<feature type="disulfide bond" evidence="12">
    <location>
        <begin position="345"/>
        <end position="363"/>
    </location>
</feature>
<dbReference type="Gene3D" id="1.20.1070.10">
    <property type="entry name" value="Rhodopsin 7-helix transmembrane proteins"/>
    <property type="match status" value="1"/>
</dbReference>
<name>A0ABM1DUD6_PRICU</name>
<dbReference type="PANTHER" id="PTHR24372">
    <property type="entry name" value="GLYCOPROTEIN HORMONE RECEPTOR"/>
    <property type="match status" value="1"/>
</dbReference>
<dbReference type="PRINTS" id="PR00261">
    <property type="entry name" value="LDLRECEPTOR"/>
</dbReference>
<keyword evidence="7" id="KW-0297">G-protein coupled receptor</keyword>
<dbReference type="PROSITE" id="PS50068">
    <property type="entry name" value="LDLRA_2"/>
    <property type="match status" value="7"/>
</dbReference>
<keyword evidence="8 13" id="KW-0472">Membrane</keyword>
<dbReference type="SUPFAM" id="SSF57424">
    <property type="entry name" value="LDL receptor-like module"/>
    <property type="match status" value="5"/>
</dbReference>
<feature type="disulfide bond" evidence="12">
    <location>
        <begin position="317"/>
        <end position="332"/>
    </location>
</feature>
<protein>
    <submittedName>
        <fullName evidence="16">G-protein coupled receptor GRL101-like</fullName>
    </submittedName>
</protein>
<feature type="transmembrane region" description="Helical" evidence="13">
    <location>
        <begin position="746"/>
        <end position="767"/>
    </location>
</feature>
<dbReference type="Gene3D" id="3.80.10.10">
    <property type="entry name" value="Ribonuclease Inhibitor"/>
    <property type="match status" value="2"/>
</dbReference>
<dbReference type="GeneID" id="106806201"/>
<organism evidence="15 16">
    <name type="scientific">Priapulus caudatus</name>
    <name type="common">Priapulid worm</name>
    <dbReference type="NCBI Taxonomy" id="37621"/>
    <lineage>
        <taxon>Eukaryota</taxon>
        <taxon>Metazoa</taxon>
        <taxon>Ecdysozoa</taxon>
        <taxon>Scalidophora</taxon>
        <taxon>Priapulida</taxon>
        <taxon>Priapulimorpha</taxon>
        <taxon>Priapulimorphida</taxon>
        <taxon>Priapulidae</taxon>
        <taxon>Priapulus</taxon>
    </lineage>
</organism>
<dbReference type="SMART" id="SM00192">
    <property type="entry name" value="LDLa"/>
    <property type="match status" value="8"/>
</dbReference>
<dbReference type="RefSeq" id="XP_014663557.1">
    <property type="nucleotide sequence ID" value="XM_014808071.1"/>
</dbReference>
<keyword evidence="5" id="KW-0677">Repeat</keyword>
<keyword evidence="4 13" id="KW-0812">Transmembrane</keyword>
<dbReference type="Pfam" id="PF13855">
    <property type="entry name" value="LRR_8"/>
    <property type="match status" value="1"/>
</dbReference>
<evidence type="ECO:0000256" key="13">
    <source>
        <dbReference type="SAM" id="Phobius"/>
    </source>
</evidence>
<feature type="domain" description="G-protein coupled receptors family 1 profile" evidence="14">
    <location>
        <begin position="727"/>
        <end position="809"/>
    </location>
</feature>
<feature type="disulfide bond" evidence="12">
    <location>
        <begin position="278"/>
        <end position="293"/>
    </location>
</feature>
<evidence type="ECO:0000256" key="12">
    <source>
        <dbReference type="PROSITE-ProRule" id="PRU00124"/>
    </source>
</evidence>
<evidence type="ECO:0000256" key="1">
    <source>
        <dbReference type="ARBA" id="ARBA00004651"/>
    </source>
</evidence>
<evidence type="ECO:0000256" key="8">
    <source>
        <dbReference type="ARBA" id="ARBA00023136"/>
    </source>
</evidence>
<dbReference type="SMART" id="SM00369">
    <property type="entry name" value="LRR_TYP"/>
    <property type="match status" value="4"/>
</dbReference>
<feature type="disulfide bond" evidence="12">
    <location>
        <begin position="136"/>
        <end position="151"/>
    </location>
</feature>
<keyword evidence="2" id="KW-1003">Cell membrane</keyword>
<feature type="disulfide bond" evidence="12">
    <location>
        <begin position="117"/>
        <end position="129"/>
    </location>
</feature>
<dbReference type="InterPro" id="IPR036055">
    <property type="entry name" value="LDL_receptor-like_sf"/>
</dbReference>
<dbReference type="InterPro" id="IPR023415">
    <property type="entry name" value="LDLR_class-A_CS"/>
</dbReference>
<evidence type="ECO:0000256" key="11">
    <source>
        <dbReference type="ARBA" id="ARBA00023224"/>
    </source>
</evidence>
<dbReference type="Proteomes" id="UP000695022">
    <property type="component" value="Unplaced"/>
</dbReference>
<evidence type="ECO:0000256" key="7">
    <source>
        <dbReference type="ARBA" id="ARBA00023040"/>
    </source>
</evidence>
<accession>A0ABM1DUD6</accession>
<evidence type="ECO:0000256" key="10">
    <source>
        <dbReference type="ARBA" id="ARBA00023170"/>
    </source>
</evidence>
<dbReference type="SUPFAM" id="SSF52058">
    <property type="entry name" value="L domain-like"/>
    <property type="match status" value="1"/>
</dbReference>
<evidence type="ECO:0000256" key="3">
    <source>
        <dbReference type="ARBA" id="ARBA00022614"/>
    </source>
</evidence>
<dbReference type="Pfam" id="PF00057">
    <property type="entry name" value="Ldl_recept_a"/>
    <property type="match status" value="4"/>
</dbReference>
<dbReference type="PANTHER" id="PTHR24372:SF77">
    <property type="entry name" value="G-PROTEIN COUPLED RECEPTORS FAMILY 1 PROFILE DOMAIN-CONTAINING PROTEIN"/>
    <property type="match status" value="1"/>
</dbReference>
<evidence type="ECO:0000256" key="6">
    <source>
        <dbReference type="ARBA" id="ARBA00022989"/>
    </source>
</evidence>
<keyword evidence="6 13" id="KW-1133">Transmembrane helix</keyword>
<evidence type="ECO:0000256" key="2">
    <source>
        <dbReference type="ARBA" id="ARBA00022475"/>
    </source>
</evidence>
<reference evidence="16" key="1">
    <citation type="submission" date="2025-08" db="UniProtKB">
        <authorList>
            <consortium name="RefSeq"/>
        </authorList>
    </citation>
    <scope>IDENTIFICATION</scope>
</reference>
<evidence type="ECO:0000256" key="9">
    <source>
        <dbReference type="ARBA" id="ARBA00023157"/>
    </source>
</evidence>
<dbReference type="InterPro" id="IPR002172">
    <property type="entry name" value="LDrepeatLR_classA_rpt"/>
</dbReference>
<feature type="disulfide bond" evidence="12">
    <location>
        <begin position="97"/>
        <end position="112"/>
    </location>
</feature>
<dbReference type="PROSITE" id="PS01209">
    <property type="entry name" value="LDLRA_1"/>
    <property type="match status" value="4"/>
</dbReference>
<keyword evidence="15" id="KW-1185">Reference proteome</keyword>
<evidence type="ECO:0000256" key="5">
    <source>
        <dbReference type="ARBA" id="ARBA00022737"/>
    </source>
</evidence>
<feature type="transmembrane region" description="Helical" evidence="13">
    <location>
        <begin position="711"/>
        <end position="734"/>
    </location>
</feature>
<proteinExistence type="predicted"/>
<dbReference type="PROSITE" id="PS51450">
    <property type="entry name" value="LRR"/>
    <property type="match status" value="2"/>
</dbReference>
<comment type="subcellular location">
    <subcellularLocation>
        <location evidence="1">Cell membrane</location>
        <topology evidence="1">Multi-pass membrane protein</topology>
    </subcellularLocation>
</comment>
<dbReference type="Gene3D" id="4.10.400.10">
    <property type="entry name" value="Low-density Lipoprotein Receptor"/>
    <property type="match status" value="6"/>
</dbReference>
<feature type="disulfide bond" evidence="12">
    <location>
        <begin position="48"/>
        <end position="66"/>
    </location>
</feature>
<feature type="disulfide bond" evidence="12">
    <location>
        <begin position="433"/>
        <end position="451"/>
    </location>
</feature>
<dbReference type="SUPFAM" id="SSF81321">
    <property type="entry name" value="Family A G protein-coupled receptor-like"/>
    <property type="match status" value="1"/>
</dbReference>
<evidence type="ECO:0000313" key="16">
    <source>
        <dbReference type="RefSeq" id="XP_014663557.1"/>
    </source>
</evidence>
<dbReference type="InterPro" id="IPR032675">
    <property type="entry name" value="LRR_dom_sf"/>
</dbReference>
<dbReference type="CDD" id="cd00112">
    <property type="entry name" value="LDLa"/>
    <property type="match status" value="6"/>
</dbReference>
<dbReference type="InterPro" id="IPR017452">
    <property type="entry name" value="GPCR_Rhodpsn_7TM"/>
</dbReference>
<comment type="caution">
    <text evidence="12">Lacks conserved residue(s) required for the propagation of feature annotation.</text>
</comment>
<dbReference type="InterPro" id="IPR001611">
    <property type="entry name" value="Leu-rich_rpt"/>
</dbReference>
<dbReference type="InterPro" id="IPR003591">
    <property type="entry name" value="Leu-rich_rpt_typical-subtyp"/>
</dbReference>
<keyword evidence="3" id="KW-0433">Leucine-rich repeat</keyword>
<gene>
    <name evidence="16" type="primary">LOC106806201</name>
</gene>
<evidence type="ECO:0000313" key="15">
    <source>
        <dbReference type="Proteomes" id="UP000695022"/>
    </source>
</evidence>
<evidence type="ECO:0000256" key="4">
    <source>
        <dbReference type="ARBA" id="ARBA00022692"/>
    </source>
</evidence>
<sequence>MGIHSVDPARQDAVVYEMIIVIPINCTDASTLSTENGRCSESEDVFACDDRQCIPVAQKCNGIAECKNGYDESPYVCGCMENEFQCNDTCIDILFRCDGKIDCGDNKDEDDCESYVCPLSHIKCDNHKCVWSDKVCDYVDDCGDGSDEKNCQVQEHVGWKRKQCNNTELGINQWFFCDGEIGTAKDARRTQKSGLAKPRCALPIRCDGTNIGWHLARITICDGIGDWSETADISFESTTNESGDCSNNTIADEASCPDHHGPSIFCDGRCLPRASAVCNGRANCLQKKDEKNCDLLCNDTHLQCKDSGMCIEKSAWCDFKMDCLDGTDETDCDPLPPCLSDEFRCDSGQCIQQEYRCDYYQDCTDASDEGPDCAYPEQECNWNTEMRCASGQCVPITSWCLKLRDAPRTGCADNSHLTSCKNWTCSDDHQLKCRNYYCIPEAYHCDQKPDCEETWTDEDGCPFNCMIPSQEDCVCQDVKMECTYLNMTSLSDDIHDNVKANKLSRLNFTGNLLGTTFSATTLDPYISYAIVHLDVSNNLVTRLGSGWFIQLSHLQILDLMRTSCCYSQRHIQRLASLRDLDLSGNVIVNIDSKAFEGLSSLRELDLSHQQIERLVRNTFQGLRQLNTLSLAYNKIEHIEDGAFNGLSHLKSLDITNNRIVVIEDNVFNGLPFSQLTLKTDEFRFCCLAKGVTKCLPEPNQFSSCEDLMSNVVLRVCVWVLGAVSLIGNAIVIVWRLVDKRDGQVHSFLITNLAIGDMLGGVYLIVLATVDTYYRGVYIATRQCSGGEGVLCQLSGFVATLSSELSVLSR</sequence>
<keyword evidence="10" id="KW-0675">Receptor</keyword>
<dbReference type="PROSITE" id="PS50262">
    <property type="entry name" value="G_PROTEIN_RECEP_F1_2"/>
    <property type="match status" value="1"/>
</dbReference>